<comment type="caution">
    <text evidence="3">The sequence shown here is derived from an EMBL/GenBank/DDBJ whole genome shotgun (WGS) entry which is preliminary data.</text>
</comment>
<evidence type="ECO:0000256" key="2">
    <source>
        <dbReference type="SAM" id="Phobius"/>
    </source>
</evidence>
<dbReference type="Proteomes" id="UP000315522">
    <property type="component" value="Unassembled WGS sequence"/>
</dbReference>
<keyword evidence="2" id="KW-0812">Transmembrane</keyword>
<evidence type="ECO:0000313" key="3">
    <source>
        <dbReference type="EMBL" id="TVY92860.1"/>
    </source>
</evidence>
<proteinExistence type="predicted"/>
<dbReference type="AlphaFoldDB" id="A0A559MIS9"/>
<reference evidence="3 4" key="1">
    <citation type="submission" date="2018-05" db="EMBL/GenBank/DDBJ databases">
        <title>Genome sequencing and assembly of the regulated plant pathogen Lachnellula willkommii and related sister species for the development of diagnostic species identification markers.</title>
        <authorList>
            <person name="Giroux E."/>
            <person name="Bilodeau G."/>
        </authorList>
    </citation>
    <scope>NUCLEOTIDE SEQUENCE [LARGE SCALE GENOMIC DNA]</scope>
    <source>
        <strain evidence="3 4">CBS 172.35</strain>
    </source>
</reference>
<protein>
    <submittedName>
        <fullName evidence="3">Uncharacterized protein</fullName>
    </submittedName>
</protein>
<dbReference type="EMBL" id="QGML01000231">
    <property type="protein sequence ID" value="TVY92860.1"/>
    <property type="molecule type" value="Genomic_DNA"/>
</dbReference>
<feature type="transmembrane region" description="Helical" evidence="2">
    <location>
        <begin position="65"/>
        <end position="85"/>
    </location>
</feature>
<organism evidence="3 4">
    <name type="scientific">Lachnellula willkommii</name>
    <dbReference type="NCBI Taxonomy" id="215461"/>
    <lineage>
        <taxon>Eukaryota</taxon>
        <taxon>Fungi</taxon>
        <taxon>Dikarya</taxon>
        <taxon>Ascomycota</taxon>
        <taxon>Pezizomycotina</taxon>
        <taxon>Leotiomycetes</taxon>
        <taxon>Helotiales</taxon>
        <taxon>Lachnaceae</taxon>
        <taxon>Lachnellula</taxon>
    </lineage>
</organism>
<feature type="region of interest" description="Disordered" evidence="1">
    <location>
        <begin position="122"/>
        <end position="148"/>
    </location>
</feature>
<sequence>MAWFPVVLSIFSYILLPIKLLFRALLILLAPVLHLGSYVFTGFILPLRLLAKFEAAWLIWRKTLYIYLGVAAVIGVITGSLLHIFSTVLISMFDLAAVPEDTGRTAASIRAAREQKKLEGAWESSISKSESARLKKDPSTRKQQTEWLESELSKRRENQFLLGQTIIEEDDDSEDRF</sequence>
<name>A0A559MIS9_9HELO</name>
<feature type="compositionally biased region" description="Basic and acidic residues" evidence="1">
    <location>
        <begin position="130"/>
        <end position="144"/>
    </location>
</feature>
<evidence type="ECO:0000256" key="1">
    <source>
        <dbReference type="SAM" id="MobiDB-lite"/>
    </source>
</evidence>
<gene>
    <name evidence="3" type="ORF">LAWI1_G000377</name>
</gene>
<keyword evidence="2" id="KW-1133">Transmembrane helix</keyword>
<keyword evidence="4" id="KW-1185">Reference proteome</keyword>
<evidence type="ECO:0000313" key="4">
    <source>
        <dbReference type="Proteomes" id="UP000315522"/>
    </source>
</evidence>
<keyword evidence="2" id="KW-0472">Membrane</keyword>
<feature type="transmembrane region" description="Helical" evidence="2">
    <location>
        <begin position="20"/>
        <end position="45"/>
    </location>
</feature>
<accession>A0A559MIS9</accession>